<feature type="domain" description="DUF8017" evidence="3">
    <location>
        <begin position="158"/>
        <end position="356"/>
    </location>
</feature>
<feature type="region of interest" description="Disordered" evidence="1">
    <location>
        <begin position="1"/>
        <end position="89"/>
    </location>
</feature>
<name>A0ABW0WTK0_STRNO</name>
<comment type="caution">
    <text evidence="4">The sequence shown here is derived from an EMBL/GenBank/DDBJ whole genome shotgun (WGS) entry which is preliminary data.</text>
</comment>
<feature type="compositionally biased region" description="Low complexity" evidence="1">
    <location>
        <begin position="131"/>
        <end position="149"/>
    </location>
</feature>
<feature type="compositionally biased region" description="Basic and acidic residues" evidence="1">
    <location>
        <begin position="220"/>
        <end position="231"/>
    </location>
</feature>
<keyword evidence="5" id="KW-1185">Reference proteome</keyword>
<evidence type="ECO:0000313" key="4">
    <source>
        <dbReference type="EMBL" id="MFC5661088.1"/>
    </source>
</evidence>
<dbReference type="RefSeq" id="WP_344351025.1">
    <property type="nucleotide sequence ID" value="NZ_BAAASM010000043.1"/>
</dbReference>
<organism evidence="4 5">
    <name type="scientific">Streptomyces nogalater</name>
    <dbReference type="NCBI Taxonomy" id="38314"/>
    <lineage>
        <taxon>Bacteria</taxon>
        <taxon>Bacillati</taxon>
        <taxon>Actinomycetota</taxon>
        <taxon>Actinomycetes</taxon>
        <taxon>Kitasatosporales</taxon>
        <taxon>Streptomycetaceae</taxon>
        <taxon>Streptomyces</taxon>
    </lineage>
</organism>
<evidence type="ECO:0000259" key="3">
    <source>
        <dbReference type="Pfam" id="PF26056"/>
    </source>
</evidence>
<keyword evidence="2" id="KW-1133">Transmembrane helix</keyword>
<accession>A0ABW0WTK0</accession>
<keyword evidence="2" id="KW-0472">Membrane</keyword>
<dbReference type="InterPro" id="IPR058330">
    <property type="entry name" value="DUF8017"/>
</dbReference>
<evidence type="ECO:0000313" key="5">
    <source>
        <dbReference type="Proteomes" id="UP001596065"/>
    </source>
</evidence>
<gene>
    <name evidence="4" type="ORF">ACFP3J_37265</name>
</gene>
<feature type="region of interest" description="Disordered" evidence="1">
    <location>
        <begin position="219"/>
        <end position="240"/>
    </location>
</feature>
<feature type="region of interest" description="Disordered" evidence="1">
    <location>
        <begin position="116"/>
        <end position="162"/>
    </location>
</feature>
<dbReference type="Proteomes" id="UP001596065">
    <property type="component" value="Unassembled WGS sequence"/>
</dbReference>
<dbReference type="Pfam" id="PF26056">
    <property type="entry name" value="DUF8017"/>
    <property type="match status" value="1"/>
</dbReference>
<keyword evidence="2" id="KW-0812">Transmembrane</keyword>
<sequence length="361" mass="37921">MWPDQQPPGGAQNPQHDPRQNPYQQPGHPQPNGYQQPGRPQPNPYQQPGYQQYPQAGQYGQQAQAGPYAQQPWGQPPTAPLPEPPRGGGGRTKLVAVVAATAVVVTAAVTGFLVLGGSKDDEADDGKGGRTASPTPTATSPASPTSAATDNPRSGETEKPTVAGWKVVVNPKYGTAFDVPPEWEVQRPGVFTFFEDKVKGDGSAYIGFSGTSSLKPRYCTSDDDKDGREETSSLGVAGTKGEMGAKDTASTAYGDAAAFAFGGYTDQKDSSKKYLRAGKAKDFTTASGVKGSVATSYTTGVPKTHSCDTDGKATTFAFKNSAGNFVSWTFYGAKGVKEEVSDATIQKILSTVRLHGDPTVE</sequence>
<protein>
    <recommendedName>
        <fullName evidence="3">DUF8017 domain-containing protein</fullName>
    </recommendedName>
</protein>
<feature type="compositionally biased region" description="Low complexity" evidence="1">
    <location>
        <begin position="46"/>
        <end position="73"/>
    </location>
</feature>
<feature type="compositionally biased region" description="Pro residues" evidence="1">
    <location>
        <begin position="74"/>
        <end position="85"/>
    </location>
</feature>
<dbReference type="EMBL" id="JBHSOE010000139">
    <property type="protein sequence ID" value="MFC5661088.1"/>
    <property type="molecule type" value="Genomic_DNA"/>
</dbReference>
<proteinExistence type="predicted"/>
<evidence type="ECO:0000256" key="1">
    <source>
        <dbReference type="SAM" id="MobiDB-lite"/>
    </source>
</evidence>
<feature type="transmembrane region" description="Helical" evidence="2">
    <location>
        <begin position="94"/>
        <end position="115"/>
    </location>
</feature>
<reference evidence="5" key="1">
    <citation type="journal article" date="2019" name="Int. J. Syst. Evol. Microbiol.">
        <title>The Global Catalogue of Microorganisms (GCM) 10K type strain sequencing project: providing services to taxonomists for standard genome sequencing and annotation.</title>
        <authorList>
            <consortium name="The Broad Institute Genomics Platform"/>
            <consortium name="The Broad Institute Genome Sequencing Center for Infectious Disease"/>
            <person name="Wu L."/>
            <person name="Ma J."/>
        </authorList>
    </citation>
    <scope>NUCLEOTIDE SEQUENCE [LARGE SCALE GENOMIC DNA]</scope>
    <source>
        <strain evidence="5">KCTC 5701</strain>
    </source>
</reference>
<evidence type="ECO:0000256" key="2">
    <source>
        <dbReference type="SAM" id="Phobius"/>
    </source>
</evidence>